<proteinExistence type="predicted"/>
<dbReference type="InterPro" id="IPR011201">
    <property type="entry name" value="Zinc-ribbon_6_bact"/>
</dbReference>
<dbReference type="Proteomes" id="UP000220353">
    <property type="component" value="Unassembled WGS sequence"/>
</dbReference>
<evidence type="ECO:0000259" key="1">
    <source>
        <dbReference type="Pfam" id="PF10005"/>
    </source>
</evidence>
<organism evidence="2 3">
    <name type="scientific">Rhizobium fredii</name>
    <name type="common">Sinorhizobium fredii</name>
    <dbReference type="NCBI Taxonomy" id="380"/>
    <lineage>
        <taxon>Bacteria</taxon>
        <taxon>Pseudomonadati</taxon>
        <taxon>Pseudomonadota</taxon>
        <taxon>Alphaproteobacteria</taxon>
        <taxon>Hyphomicrobiales</taxon>
        <taxon>Rhizobiaceae</taxon>
        <taxon>Sinorhizobium/Ensifer group</taxon>
        <taxon>Sinorhizobium</taxon>
    </lineage>
</organism>
<name>A0A2A6LMS8_RHIFR</name>
<evidence type="ECO:0000313" key="3">
    <source>
        <dbReference type="Proteomes" id="UP000220353"/>
    </source>
</evidence>
<evidence type="ECO:0000313" key="2">
    <source>
        <dbReference type="EMBL" id="PDT42609.1"/>
    </source>
</evidence>
<gene>
    <name evidence="2" type="ORF">CO661_34090</name>
</gene>
<dbReference type="RefSeq" id="WP_198963553.1">
    <property type="nucleotide sequence ID" value="NZ_NWTC01000101.1"/>
</dbReference>
<sequence>MRLFSCDFCNQVVHFDNRQCVSCGHRLGFDPELMAMYALESAGGTQWQLAGKPFET</sequence>
<comment type="caution">
    <text evidence="2">The sequence shown here is derived from an EMBL/GenBank/DDBJ whole genome shotgun (WGS) entry which is preliminary data.</text>
</comment>
<reference evidence="2 3" key="1">
    <citation type="submission" date="2017-09" db="EMBL/GenBank/DDBJ databases">
        <title>Comparative genomics of rhizobia isolated from Phaseolus vulgaris in China.</title>
        <authorList>
            <person name="Tong W."/>
        </authorList>
    </citation>
    <scope>NUCLEOTIDE SEQUENCE [LARGE SCALE GENOMIC DNA]</scope>
    <source>
        <strain evidence="2 3">PCH1</strain>
    </source>
</reference>
<feature type="domain" description="Zinc-ribbon" evidence="1">
    <location>
        <begin position="3"/>
        <end position="50"/>
    </location>
</feature>
<feature type="non-terminal residue" evidence="2">
    <location>
        <position position="56"/>
    </location>
</feature>
<dbReference type="EMBL" id="NWTC01000101">
    <property type="protein sequence ID" value="PDT42609.1"/>
    <property type="molecule type" value="Genomic_DNA"/>
</dbReference>
<protein>
    <recommendedName>
        <fullName evidence="1">Zinc-ribbon domain-containing protein</fullName>
    </recommendedName>
</protein>
<dbReference type="AlphaFoldDB" id="A0A2A6LMS8"/>
<dbReference type="Pfam" id="PF10005">
    <property type="entry name" value="Zn_ribbon_DZR_6"/>
    <property type="match status" value="1"/>
</dbReference>
<accession>A0A2A6LMS8</accession>